<dbReference type="AlphaFoldDB" id="A0AAV4JUI2"/>
<keyword evidence="3" id="KW-1185">Reference proteome</keyword>
<comment type="caution">
    <text evidence="2">The sequence shown here is derived from an EMBL/GenBank/DDBJ whole genome shotgun (WGS) entry which is preliminary data.</text>
</comment>
<evidence type="ECO:0000256" key="1">
    <source>
        <dbReference type="SAM" id="MobiDB-lite"/>
    </source>
</evidence>
<dbReference type="EMBL" id="BMAT01010356">
    <property type="protein sequence ID" value="GFS25162.1"/>
    <property type="molecule type" value="Genomic_DNA"/>
</dbReference>
<organism evidence="2 3">
    <name type="scientific">Elysia marginata</name>
    <dbReference type="NCBI Taxonomy" id="1093978"/>
    <lineage>
        <taxon>Eukaryota</taxon>
        <taxon>Metazoa</taxon>
        <taxon>Spiralia</taxon>
        <taxon>Lophotrochozoa</taxon>
        <taxon>Mollusca</taxon>
        <taxon>Gastropoda</taxon>
        <taxon>Heterobranchia</taxon>
        <taxon>Euthyneura</taxon>
        <taxon>Panpulmonata</taxon>
        <taxon>Sacoglossa</taxon>
        <taxon>Placobranchoidea</taxon>
        <taxon>Plakobranchidae</taxon>
        <taxon>Elysia</taxon>
    </lineage>
</organism>
<gene>
    <name evidence="2" type="ORF">ElyMa_005176700</name>
</gene>
<protein>
    <submittedName>
        <fullName evidence="2">Uncharacterized protein</fullName>
    </submittedName>
</protein>
<dbReference type="Proteomes" id="UP000762676">
    <property type="component" value="Unassembled WGS sequence"/>
</dbReference>
<feature type="compositionally biased region" description="Pro residues" evidence="1">
    <location>
        <begin position="153"/>
        <end position="162"/>
    </location>
</feature>
<accession>A0AAV4JUI2</accession>
<feature type="region of interest" description="Disordered" evidence="1">
    <location>
        <begin position="129"/>
        <end position="162"/>
    </location>
</feature>
<evidence type="ECO:0000313" key="2">
    <source>
        <dbReference type="EMBL" id="GFS25162.1"/>
    </source>
</evidence>
<proteinExistence type="predicted"/>
<evidence type="ECO:0000313" key="3">
    <source>
        <dbReference type="Proteomes" id="UP000762676"/>
    </source>
</evidence>
<reference evidence="2 3" key="1">
    <citation type="journal article" date="2021" name="Elife">
        <title>Chloroplast acquisition without the gene transfer in kleptoplastic sea slugs, Plakobranchus ocellatus.</title>
        <authorList>
            <person name="Maeda T."/>
            <person name="Takahashi S."/>
            <person name="Yoshida T."/>
            <person name="Shimamura S."/>
            <person name="Takaki Y."/>
            <person name="Nagai Y."/>
            <person name="Toyoda A."/>
            <person name="Suzuki Y."/>
            <person name="Arimoto A."/>
            <person name="Ishii H."/>
            <person name="Satoh N."/>
            <person name="Nishiyama T."/>
            <person name="Hasebe M."/>
            <person name="Maruyama T."/>
            <person name="Minagawa J."/>
            <person name="Obokata J."/>
            <person name="Shigenobu S."/>
        </authorList>
    </citation>
    <scope>NUCLEOTIDE SEQUENCE [LARGE SCALE GENOMIC DNA]</scope>
</reference>
<name>A0AAV4JUI2_9GAST</name>
<sequence length="162" mass="17755">MNCRCFRSQQTSAATIMKCIGTEKGVDRICSDDKAFNTEKFTSAEPKVRDLAYHSRPLSVTCISPGETAKNPRPLSQQADFKSVACHPDVFMGLQSPKRRHGNHASVFTTLSQSQNEPAHPGFVQTVCTEFPTSPGSRPIASQYPGEGFQQNPPSPWEPMGP</sequence>